<feature type="chain" id="PRO_5016342554" description="Carbohydrate-binding family V/XII" evidence="2">
    <location>
        <begin position="20"/>
        <end position="748"/>
    </location>
</feature>
<keyword evidence="2" id="KW-0732">Signal</keyword>
<protein>
    <recommendedName>
        <fullName evidence="5">Carbohydrate-binding family V/XII</fullName>
    </recommendedName>
</protein>
<dbReference type="Proteomes" id="UP000249547">
    <property type="component" value="Unassembled WGS sequence"/>
</dbReference>
<evidence type="ECO:0000313" key="4">
    <source>
        <dbReference type="Proteomes" id="UP000249547"/>
    </source>
</evidence>
<dbReference type="EMBL" id="QLLL01000002">
    <property type="protein sequence ID" value="RAJ08583.1"/>
    <property type="molecule type" value="Genomic_DNA"/>
</dbReference>
<feature type="compositionally biased region" description="Gly residues" evidence="1">
    <location>
        <begin position="728"/>
        <end position="748"/>
    </location>
</feature>
<evidence type="ECO:0000256" key="2">
    <source>
        <dbReference type="SAM" id="SignalP"/>
    </source>
</evidence>
<feature type="signal peptide" evidence="2">
    <location>
        <begin position="1"/>
        <end position="19"/>
    </location>
</feature>
<dbReference type="RefSeq" id="WP_148707209.1">
    <property type="nucleotide sequence ID" value="NZ_QLLL01000002.1"/>
</dbReference>
<keyword evidence="4" id="KW-1185">Reference proteome</keyword>
<reference evidence="3 4" key="1">
    <citation type="submission" date="2018-06" db="EMBL/GenBank/DDBJ databases">
        <title>Genomic Encyclopedia of Archaeal and Bacterial Type Strains, Phase II (KMG-II): from individual species to whole genera.</title>
        <authorList>
            <person name="Goeker M."/>
        </authorList>
    </citation>
    <scope>NUCLEOTIDE SEQUENCE [LARGE SCALE GENOMIC DNA]</scope>
    <source>
        <strain evidence="3 4">DSM 23857</strain>
    </source>
</reference>
<feature type="region of interest" description="Disordered" evidence="1">
    <location>
        <begin position="725"/>
        <end position="748"/>
    </location>
</feature>
<name>A0A327QYT2_9BACT</name>
<gene>
    <name evidence="3" type="ORF">LX64_01236</name>
</gene>
<comment type="caution">
    <text evidence="3">The sequence shown here is derived from an EMBL/GenBank/DDBJ whole genome shotgun (WGS) entry which is preliminary data.</text>
</comment>
<organism evidence="3 4">
    <name type="scientific">Chitinophaga skermanii</name>
    <dbReference type="NCBI Taxonomy" id="331697"/>
    <lineage>
        <taxon>Bacteria</taxon>
        <taxon>Pseudomonadati</taxon>
        <taxon>Bacteroidota</taxon>
        <taxon>Chitinophagia</taxon>
        <taxon>Chitinophagales</taxon>
        <taxon>Chitinophagaceae</taxon>
        <taxon>Chitinophaga</taxon>
    </lineage>
</organism>
<proteinExistence type="predicted"/>
<dbReference type="OrthoDB" id="102964at2"/>
<dbReference type="AlphaFoldDB" id="A0A327QYT2"/>
<evidence type="ECO:0000256" key="1">
    <source>
        <dbReference type="SAM" id="MobiDB-lite"/>
    </source>
</evidence>
<accession>A0A327QYT2</accession>
<evidence type="ECO:0008006" key="5">
    <source>
        <dbReference type="Google" id="ProtNLM"/>
    </source>
</evidence>
<sequence>MLRLLLLAFCCCVLLKVQAQPQQEIGWPRQLTKDGNAITYYQPQVESWKDYKTLVANAAFALTPKGGKETMGVATIEAETNTDKTDRIVYIRNIKYTSVRFPSIEDDHQRAAMEKVFRDIMPTQGDQISLDRLTTQMNDKANPNTPTVQVKNDPPPVFFSQTPAILLIVDGKPVLSPIEKNSMEFVVNTNWDLFYDKSHKQYYLLTENVWLTAADFKGPWTATTSLPKDMSKLPAGQNFDDVKKAIPPKGGTAPYVFFSDKPAELILIKGAPVYSKIKGTNLLYVTNTDNDVFVDNDKELFYVLLSGRWFSANNFEGPWQYAGDKLPSDFKSIPANSPKAHVLASVPGTIEASDAVMLAQIPTTAIINKAEAEKQVKVTYTGDPQFAPIETTSLEYATNTQDKVIKDGDLYYLCFQGVWFMSTSPKGPWKVADNVDPTIYTIPPSSPVYNVTYVTQTNATPTTVESSTTAGYFGMFVVGLVTGMVINYGTGWYYPPFMYWGPMYPYPIYHPWPCTYGAGVVYNPWTGGFAAGRRAYGPYGAAGTSAWYNPATGRYGRSASVQGWYGGRTSASSYNPWTGGYAHTNQGHNAYGQWGHSTAAVGNHWVQTGHVTTAGGTAVGYRTAGGNSGVITTGNRGNHVVHTNNGNVFAGHDGNVYRKNTNGSWSQYTKDGGWNQVQHNGNATHTNPGRIGGNEGTQHVMQGLDRSAAQRNRGEFQTRQFQQFQRSGGLGGARGGFGGGHGGGFRRR</sequence>
<evidence type="ECO:0000313" key="3">
    <source>
        <dbReference type="EMBL" id="RAJ08583.1"/>
    </source>
</evidence>